<dbReference type="CDD" id="cd09442">
    <property type="entry name" value="LIM_Eplin_like"/>
    <property type="match status" value="1"/>
</dbReference>
<dbReference type="SMART" id="SM00132">
    <property type="entry name" value="LIM"/>
    <property type="match status" value="1"/>
</dbReference>
<protein>
    <recommendedName>
        <fullName evidence="5">LIM zinc-binding domain-containing protein</fullName>
    </recommendedName>
</protein>
<keyword evidence="2 4" id="KW-0862">Zinc</keyword>
<keyword evidence="1 4" id="KW-0479">Metal-binding</keyword>
<evidence type="ECO:0000313" key="6">
    <source>
        <dbReference type="Ensembl" id="ENSANIP00000026457.1"/>
    </source>
</evidence>
<dbReference type="InterPro" id="IPR001781">
    <property type="entry name" value="Znf_LIM"/>
</dbReference>
<dbReference type="AlphaFoldDB" id="A0A8B9NNW1"/>
<feature type="domain" description="LIM zinc-binding" evidence="5">
    <location>
        <begin position="28"/>
        <end position="88"/>
    </location>
</feature>
<dbReference type="Ensembl" id="ENSANIT00000027330.1">
    <property type="protein sequence ID" value="ENSANIP00000026457.1"/>
    <property type="gene ID" value="ENSANIG00000017747.1"/>
</dbReference>
<reference evidence="6" key="2">
    <citation type="submission" date="2025-09" db="UniProtKB">
        <authorList>
            <consortium name="Ensembl"/>
        </authorList>
    </citation>
    <scope>IDENTIFICATION</scope>
</reference>
<evidence type="ECO:0000256" key="4">
    <source>
        <dbReference type="PROSITE-ProRule" id="PRU00125"/>
    </source>
</evidence>
<name>A0A8B9NNW1_9AVES</name>
<evidence type="ECO:0000256" key="3">
    <source>
        <dbReference type="ARBA" id="ARBA00023038"/>
    </source>
</evidence>
<dbReference type="FunFam" id="2.10.110.10:FF:000002">
    <property type="entry name" value="LIM domain and actin-binding 1"/>
    <property type="match status" value="1"/>
</dbReference>
<evidence type="ECO:0000256" key="2">
    <source>
        <dbReference type="ARBA" id="ARBA00022833"/>
    </source>
</evidence>
<dbReference type="PROSITE" id="PS50023">
    <property type="entry name" value="LIM_DOMAIN_2"/>
    <property type="match status" value="1"/>
</dbReference>
<dbReference type="Gene3D" id="2.10.110.10">
    <property type="entry name" value="Cysteine Rich Protein"/>
    <property type="match status" value="1"/>
</dbReference>
<dbReference type="SUPFAM" id="SSF57716">
    <property type="entry name" value="Glucocorticoid receptor-like (DNA-binding domain)"/>
    <property type="match status" value="2"/>
</dbReference>
<organism evidence="6 7">
    <name type="scientific">Accipiter nisus</name>
    <name type="common">Eurasian sparrowhawk</name>
    <dbReference type="NCBI Taxonomy" id="211598"/>
    <lineage>
        <taxon>Eukaryota</taxon>
        <taxon>Metazoa</taxon>
        <taxon>Chordata</taxon>
        <taxon>Craniata</taxon>
        <taxon>Vertebrata</taxon>
        <taxon>Euteleostomi</taxon>
        <taxon>Archelosauria</taxon>
        <taxon>Archosauria</taxon>
        <taxon>Dinosauria</taxon>
        <taxon>Saurischia</taxon>
        <taxon>Theropoda</taxon>
        <taxon>Coelurosauria</taxon>
        <taxon>Aves</taxon>
        <taxon>Neognathae</taxon>
        <taxon>Neoaves</taxon>
        <taxon>Telluraves</taxon>
        <taxon>Accipitrimorphae</taxon>
        <taxon>Accipitriformes</taxon>
        <taxon>Accipitridae</taxon>
        <taxon>Accipitrinae</taxon>
        <taxon>Accipiter</taxon>
    </lineage>
</organism>
<dbReference type="GO" id="GO:0046872">
    <property type="term" value="F:metal ion binding"/>
    <property type="evidence" value="ECO:0007669"/>
    <property type="project" value="UniProtKB-KW"/>
</dbReference>
<evidence type="ECO:0000259" key="5">
    <source>
        <dbReference type="PROSITE" id="PS50023"/>
    </source>
</evidence>
<proteinExistence type="predicted"/>
<reference evidence="6" key="1">
    <citation type="submission" date="2025-08" db="UniProtKB">
        <authorList>
            <consortium name="Ensembl"/>
        </authorList>
    </citation>
    <scope>IDENTIFICATION</scope>
</reference>
<dbReference type="Proteomes" id="UP000694541">
    <property type="component" value="Unplaced"/>
</dbReference>
<keyword evidence="3 4" id="KW-0440">LIM domain</keyword>
<dbReference type="Pfam" id="PF00412">
    <property type="entry name" value="LIM"/>
    <property type="match status" value="1"/>
</dbReference>
<accession>A0A8B9NNW1</accession>
<dbReference type="PANTHER" id="PTHR24206">
    <property type="entry name" value="OS06G0237300 PROTEIN"/>
    <property type="match status" value="1"/>
</dbReference>
<evidence type="ECO:0000256" key="1">
    <source>
        <dbReference type="ARBA" id="ARBA00022723"/>
    </source>
</evidence>
<sequence length="248" mass="28209">MEILYNQLFGPPYLSLSAGMKLQIQENETCRLCQQRVYPMECLVADQQNFHKSCFRCHHCGSQLSLGNYASLHGKIYCKPHFKQLFKSKGNYDEGFGHKQHKELWKLKDQCSSVGNIHAEETNPINSLPNQNTTKNLNTILSDTLKTSCLKKGNLVLNCGLIDCVDITKNSSSPYSKEHGNYDTELNGINACQGSEIIKVSKNDINTSLDLLSSRYKAVPSFQGKKVKFKELTVEEQIKRNRFYDENE</sequence>
<keyword evidence="7" id="KW-1185">Reference proteome</keyword>
<evidence type="ECO:0000313" key="7">
    <source>
        <dbReference type="Proteomes" id="UP000694541"/>
    </source>
</evidence>
<dbReference type="PROSITE" id="PS00478">
    <property type="entry name" value="LIM_DOMAIN_1"/>
    <property type="match status" value="1"/>
</dbReference>